<dbReference type="SUPFAM" id="SSF49452">
    <property type="entry name" value="Starch-binding domain-like"/>
    <property type="match status" value="2"/>
</dbReference>
<comment type="caution">
    <text evidence="12">The sequence shown here is derived from an EMBL/GenBank/DDBJ whole genome shotgun (WGS) entry which is preliminary data.</text>
</comment>
<organism evidence="12 13">
    <name type="scientific">Blattamonas nauphoetae</name>
    <dbReference type="NCBI Taxonomy" id="2049346"/>
    <lineage>
        <taxon>Eukaryota</taxon>
        <taxon>Metamonada</taxon>
        <taxon>Preaxostyla</taxon>
        <taxon>Oxymonadida</taxon>
        <taxon>Blattamonas</taxon>
    </lineage>
</organism>
<dbReference type="CDD" id="cd05467">
    <property type="entry name" value="CBM20"/>
    <property type="match status" value="1"/>
</dbReference>
<evidence type="ECO:0000256" key="3">
    <source>
        <dbReference type="ARBA" id="ARBA00005684"/>
    </source>
</evidence>
<dbReference type="SUPFAM" id="SSF51445">
    <property type="entry name" value="(Trans)glycosidases"/>
    <property type="match status" value="1"/>
</dbReference>
<feature type="domain" description="CBM20" evidence="11">
    <location>
        <begin position="131"/>
        <end position="238"/>
    </location>
</feature>
<evidence type="ECO:0000256" key="2">
    <source>
        <dbReference type="ARBA" id="ARBA00004496"/>
    </source>
</evidence>
<keyword evidence="8" id="KW-0119">Carbohydrate metabolism</keyword>
<dbReference type="Pfam" id="PF00686">
    <property type="entry name" value="CBM_20"/>
    <property type="match status" value="1"/>
</dbReference>
<gene>
    <name evidence="12" type="ORF">BLNAU_7918</name>
</gene>
<keyword evidence="7 12" id="KW-0808">Transferase</keyword>
<dbReference type="Proteomes" id="UP001281761">
    <property type="component" value="Unassembled WGS sequence"/>
</dbReference>
<evidence type="ECO:0000259" key="11">
    <source>
        <dbReference type="PROSITE" id="PS51166"/>
    </source>
</evidence>
<dbReference type="InterPro" id="IPR013783">
    <property type="entry name" value="Ig-like_fold"/>
</dbReference>
<dbReference type="Pfam" id="PF02446">
    <property type="entry name" value="Glyco_hydro_77"/>
    <property type="match status" value="1"/>
</dbReference>
<dbReference type="PANTHER" id="PTHR32518:SF3">
    <property type="entry name" value="4-ALPHA-GLUCANOTRANSFERASE"/>
    <property type="match status" value="1"/>
</dbReference>
<feature type="domain" description="CBM20" evidence="11">
    <location>
        <begin position="1"/>
        <end position="99"/>
    </location>
</feature>
<evidence type="ECO:0000256" key="4">
    <source>
        <dbReference type="ARBA" id="ARBA00012560"/>
    </source>
</evidence>
<dbReference type="GO" id="GO:0004134">
    <property type="term" value="F:4-alpha-glucanotransferase activity"/>
    <property type="evidence" value="ECO:0007669"/>
    <property type="project" value="UniProtKB-EC"/>
</dbReference>
<dbReference type="Gene3D" id="3.20.20.80">
    <property type="entry name" value="Glycosidases"/>
    <property type="match status" value="2"/>
</dbReference>
<evidence type="ECO:0000313" key="12">
    <source>
        <dbReference type="EMBL" id="KAK2957088.1"/>
    </source>
</evidence>
<evidence type="ECO:0000256" key="10">
    <source>
        <dbReference type="ARBA" id="ARBA00031501"/>
    </source>
</evidence>
<dbReference type="InterPro" id="IPR002044">
    <property type="entry name" value="CBM20"/>
</dbReference>
<keyword evidence="5" id="KW-0963">Cytoplasm</keyword>
<dbReference type="InterPro" id="IPR017853">
    <property type="entry name" value="GH"/>
</dbReference>
<dbReference type="InterPro" id="IPR013784">
    <property type="entry name" value="Carb-bd-like_fold"/>
</dbReference>
<evidence type="ECO:0000256" key="6">
    <source>
        <dbReference type="ARBA" id="ARBA00022676"/>
    </source>
</evidence>
<evidence type="ECO:0000256" key="7">
    <source>
        <dbReference type="ARBA" id="ARBA00022679"/>
    </source>
</evidence>
<evidence type="ECO:0000256" key="8">
    <source>
        <dbReference type="ARBA" id="ARBA00023277"/>
    </source>
</evidence>
<name>A0ABQ9Y036_9EUKA</name>
<dbReference type="PROSITE" id="PS51166">
    <property type="entry name" value="CBM20"/>
    <property type="match status" value="2"/>
</dbReference>
<dbReference type="EC" id="2.4.1.25" evidence="4"/>
<dbReference type="Gene3D" id="2.60.40.10">
    <property type="entry name" value="Immunoglobulins"/>
    <property type="match status" value="1"/>
</dbReference>
<sequence>MSKAIVNFSIQYKDTKWGDAIYISGSIPELGEWDADKAVRMNGFNGNWIAYVTIPINTTFEYKYFYRSGNYLKWDHENHTRLINIPVGEVCEIRDLWSEPPTANEKLRRTAIIKNVCQVRENPQQLPALTTPEDGKVTVVFEVPVPLLGPKENVHLIGATKHAKFWRINQSQSMYDGDYPIFRCAKTFTKNELPVQYKFVLSHSLGEKCEDIEVGGNHMGSAPIPIAQYDQDCIVWVLREGRPFPIQMQDAIKEKHMNPLKHDYAQYLFIRSEEFHYPNKPNMKLGGLVIPVFSLRTKQSLGIGEFADLPTMADFCYRSGLRVIQLLPITDTTVNFVNWRDSYPYSATSSFALHPIYVNIDSIGNLPPEIASSLPKLREELNLPKVDYEKTLTTKLDLLQKVFDYHRSKKILEADTEFPKFLQDSRYWLPSYAAFKTLAEKHKTTTWESWPETDKKEENVQKLVSDMMAPTHPLYSRVLFHQWVQYHLDKQLRTASQTCAKKYHVALKGDIPIGVDLRSADTWYFRPYFRFGTKSGAPPDDFSVHGQNWEFPTYNWDKMIEDNFDWFRNRLIVMARSSSLYRIDHILGFFRIWEIPGTCEGGLHARFFPGEMIHKNDLKSWGGLEDYFGRLTTPIITYDLVNREFGDKAMEVIQHFMQKAPADFDGELLFRPEYQTETAIANEVKKMWGITPTSDSDTLKELDTYLKHFWILTNSVCLFKYDDWYVPRFGMKKSLSWQMLGPEWQRILETMEREYFWKWHSSTWWNSAEAKFPRIKAATDMLVCGEDLGLLRDLVPEMMHKYEILGLRVQRMTPDPHKWFYHPNEYSHDIVATTSTHDMPPLRAWWKMVDRSKVDFNQWVHTAEGQEACDKRNCFWYNVLENHWETPDDLSNYDVNRIVDMHVYSPAMFCILPYQDLVAILPDQDVYHQNPFDEVINDPSNRTHYWQYRMPCFVEKLLEKQELIDTIREKMELSGRLADH</sequence>
<protein>
    <recommendedName>
        <fullName evidence="4">4-alpha-glucanotransferase</fullName>
        <ecNumber evidence="4">2.4.1.25</ecNumber>
    </recommendedName>
    <alternativeName>
        <fullName evidence="9">Amylomaltase</fullName>
    </alternativeName>
    <alternativeName>
        <fullName evidence="10">Disproportionating enzyme</fullName>
    </alternativeName>
</protein>
<comment type="subcellular location">
    <subcellularLocation>
        <location evidence="2">Cytoplasm</location>
    </subcellularLocation>
</comment>
<evidence type="ECO:0000256" key="9">
    <source>
        <dbReference type="ARBA" id="ARBA00031423"/>
    </source>
</evidence>
<dbReference type="EMBL" id="JARBJD010000049">
    <property type="protein sequence ID" value="KAK2957088.1"/>
    <property type="molecule type" value="Genomic_DNA"/>
</dbReference>
<dbReference type="SMART" id="SM01065">
    <property type="entry name" value="CBM_2"/>
    <property type="match status" value="1"/>
</dbReference>
<proteinExistence type="inferred from homology"/>
<evidence type="ECO:0000256" key="1">
    <source>
        <dbReference type="ARBA" id="ARBA00000439"/>
    </source>
</evidence>
<accession>A0ABQ9Y036</accession>
<comment type="catalytic activity">
    <reaction evidence="1">
        <text>Transfers a segment of a (1-&gt;4)-alpha-D-glucan to a new position in an acceptor, which may be glucose or a (1-&gt;4)-alpha-D-glucan.</text>
        <dbReference type="EC" id="2.4.1.25"/>
    </reaction>
</comment>
<dbReference type="PANTHER" id="PTHR32518">
    <property type="match status" value="1"/>
</dbReference>
<evidence type="ECO:0000256" key="5">
    <source>
        <dbReference type="ARBA" id="ARBA00022490"/>
    </source>
</evidence>
<keyword evidence="6 12" id="KW-0328">Glycosyltransferase</keyword>
<reference evidence="12 13" key="1">
    <citation type="journal article" date="2022" name="bioRxiv">
        <title>Genomics of Preaxostyla Flagellates Illuminates Evolutionary Transitions and the Path Towards Mitochondrial Loss.</title>
        <authorList>
            <person name="Novak L.V.F."/>
            <person name="Treitli S.C."/>
            <person name="Pyrih J."/>
            <person name="Halakuc P."/>
            <person name="Pipaliya S.V."/>
            <person name="Vacek V."/>
            <person name="Brzon O."/>
            <person name="Soukal P."/>
            <person name="Eme L."/>
            <person name="Dacks J.B."/>
            <person name="Karnkowska A."/>
            <person name="Elias M."/>
            <person name="Hampl V."/>
        </authorList>
    </citation>
    <scope>NUCLEOTIDE SEQUENCE [LARGE SCALE GENOMIC DNA]</scope>
    <source>
        <strain evidence="12">NAU3</strain>
        <tissue evidence="12">Gut</tissue>
    </source>
</reference>
<evidence type="ECO:0000313" key="13">
    <source>
        <dbReference type="Proteomes" id="UP001281761"/>
    </source>
</evidence>
<comment type="similarity">
    <text evidence="3">Belongs to the disproportionating enzyme family.</text>
</comment>
<dbReference type="InterPro" id="IPR003385">
    <property type="entry name" value="Glyco_hydro_77"/>
</dbReference>
<keyword evidence="13" id="KW-1185">Reference proteome</keyword>